<protein>
    <submittedName>
        <fullName evidence="2">Uncharacterized protein</fullName>
    </submittedName>
</protein>
<keyword evidence="1" id="KW-0472">Membrane</keyword>
<accession>D9PJJ4</accession>
<feature type="transmembrane region" description="Helical" evidence="1">
    <location>
        <begin position="34"/>
        <end position="54"/>
    </location>
</feature>
<keyword evidence="1" id="KW-1133">Transmembrane helix</keyword>
<organism evidence="2">
    <name type="scientific">sediment metagenome</name>
    <dbReference type="NCBI Taxonomy" id="749907"/>
    <lineage>
        <taxon>unclassified sequences</taxon>
        <taxon>metagenomes</taxon>
        <taxon>ecological metagenomes</taxon>
    </lineage>
</organism>
<sequence>MGFVVFMVMGVYVLISFGTVALAVSYAKKRGKSTICWGLSAALVMYLIPCWDWIPTVVAHKYYCEKEAGFWVYKTLDQWKAENPGVLEILTTQRVPQNKFEQSENVSISTTIWNTRIYSTHKTQGPFFPNLWSREDEILDAKTGGILARYMDFSTSQERRQAGWSGWKFWLDSEDCIGGRDKAIRFVKFVEQLKGAEK</sequence>
<comment type="caution">
    <text evidence="2">The sequence shown here is derived from an EMBL/GenBank/DDBJ whole genome shotgun (WGS) entry which is preliminary data.</text>
</comment>
<reference evidence="2" key="1">
    <citation type="submission" date="2010-07" db="EMBL/GenBank/DDBJ databases">
        <authorList>
            <consortium name="CONSOLIDER consortium CSD2007-00005"/>
            <person name="Guazzaroni M.-E."/>
            <person name="Richter M."/>
            <person name="Garcia-Salamanca A."/>
            <person name="Yarza P."/>
            <person name="Ferrer M."/>
        </authorList>
    </citation>
    <scope>NUCLEOTIDE SEQUENCE</scope>
</reference>
<evidence type="ECO:0000313" key="2">
    <source>
        <dbReference type="EMBL" id="EFK96273.1"/>
    </source>
</evidence>
<proteinExistence type="predicted"/>
<dbReference type="EMBL" id="ADZX01000525">
    <property type="protein sequence ID" value="EFK96273.1"/>
    <property type="molecule type" value="Genomic_DNA"/>
</dbReference>
<gene>
    <name evidence="2" type="ORF">LDC_1703</name>
</gene>
<feature type="transmembrane region" description="Helical" evidence="1">
    <location>
        <begin position="6"/>
        <end position="27"/>
    </location>
</feature>
<name>D9PJJ4_9ZZZZ</name>
<keyword evidence="1" id="KW-0812">Transmembrane</keyword>
<dbReference type="AlphaFoldDB" id="D9PJJ4"/>
<reference evidence="2" key="2">
    <citation type="journal article" date="2011" name="Microb. Ecol.">
        <title>Taxonomic and Functional Metagenomic Profiling of the Microbial Community in the Anoxic Sediment of a Sub-saline Shallow Lake (Laguna de Carrizo, Central Spain).</title>
        <authorList>
            <person name="Ferrer M."/>
            <person name="Guazzaroni M.E."/>
            <person name="Richter M."/>
            <person name="Garcia-Salamanca A."/>
            <person name="Yarza P."/>
            <person name="Suarez-Suarez A."/>
            <person name="Solano J."/>
            <person name="Alcaide M."/>
            <person name="van Dillewijn P."/>
            <person name="Molina-Henares M.A."/>
            <person name="Lopez-Cortes N."/>
            <person name="Al-Ramahi Y."/>
            <person name="Guerrero C."/>
            <person name="Acosta A."/>
            <person name="de Eugenio L.I."/>
            <person name="Martinez V."/>
            <person name="Marques S."/>
            <person name="Rojo F."/>
            <person name="Santero E."/>
            <person name="Genilloud O."/>
            <person name="Perez-Perez J."/>
            <person name="Rossello-Mora R."/>
            <person name="Ramos J.L."/>
        </authorList>
    </citation>
    <scope>NUCLEOTIDE SEQUENCE</scope>
</reference>
<evidence type="ECO:0000256" key="1">
    <source>
        <dbReference type="SAM" id="Phobius"/>
    </source>
</evidence>